<dbReference type="InterPro" id="IPR041677">
    <property type="entry name" value="DNA2/NAM7_AAA_11"/>
</dbReference>
<evidence type="ECO:0000256" key="5">
    <source>
        <dbReference type="ARBA" id="ARBA00022490"/>
    </source>
</evidence>
<evidence type="ECO:0000256" key="2">
    <source>
        <dbReference type="ARBA" id="ARBA00004496"/>
    </source>
</evidence>
<dbReference type="GO" id="GO:0016787">
    <property type="term" value="F:hydrolase activity"/>
    <property type="evidence" value="ECO:0007669"/>
    <property type="project" value="UniProtKB-KW"/>
</dbReference>
<dbReference type="Gene3D" id="3.40.50.300">
    <property type="entry name" value="P-loop containing nucleotide triphosphate hydrolases"/>
    <property type="match status" value="2"/>
</dbReference>
<dbReference type="Gene3D" id="4.10.1110.10">
    <property type="entry name" value="AN1-like Zinc finger"/>
    <property type="match status" value="1"/>
</dbReference>
<dbReference type="GO" id="GO:0043139">
    <property type="term" value="F:5'-3' DNA helicase activity"/>
    <property type="evidence" value="ECO:0007669"/>
    <property type="project" value="TreeGrafter"/>
</dbReference>
<keyword evidence="20" id="KW-1185">Reference proteome</keyword>
<dbReference type="SUPFAM" id="SSF118310">
    <property type="entry name" value="AN1-like Zinc finger"/>
    <property type="match status" value="1"/>
</dbReference>
<evidence type="ECO:0000256" key="4">
    <source>
        <dbReference type="ARBA" id="ARBA00012551"/>
    </source>
</evidence>
<dbReference type="STRING" id="51511.ENSCSAVP00000010582"/>
<dbReference type="CDD" id="cd18044">
    <property type="entry name" value="DEXXQc_SMUBP2"/>
    <property type="match status" value="1"/>
</dbReference>
<dbReference type="SUPFAM" id="SSF82708">
    <property type="entry name" value="R3H domain"/>
    <property type="match status" value="1"/>
</dbReference>
<dbReference type="AlphaFoldDB" id="H2YZ21"/>
<evidence type="ECO:0000256" key="13">
    <source>
        <dbReference type="ARBA" id="ARBA00023242"/>
    </source>
</evidence>
<dbReference type="FunCoup" id="H2YZ21">
    <property type="interactions" value="154"/>
</dbReference>
<dbReference type="InterPro" id="IPR035896">
    <property type="entry name" value="AN1-like_Znf"/>
</dbReference>
<name>H2YZ21_CIOSA</name>
<dbReference type="InterPro" id="IPR036867">
    <property type="entry name" value="R3H_dom_sf"/>
</dbReference>
<dbReference type="CDD" id="cd02325">
    <property type="entry name" value="R3H"/>
    <property type="match status" value="1"/>
</dbReference>
<comment type="catalytic activity">
    <reaction evidence="14">
        <text>ATP + H2O = ADP + phosphate + H(+)</text>
        <dbReference type="Rhea" id="RHEA:13065"/>
        <dbReference type="ChEBI" id="CHEBI:15377"/>
        <dbReference type="ChEBI" id="CHEBI:15378"/>
        <dbReference type="ChEBI" id="CHEBI:30616"/>
        <dbReference type="ChEBI" id="CHEBI:43474"/>
        <dbReference type="ChEBI" id="CHEBI:456216"/>
        <dbReference type="EC" id="3.6.4.12"/>
    </reaction>
    <physiologicalReaction direction="left-to-right" evidence="14">
        <dbReference type="Rhea" id="RHEA:13066"/>
    </physiologicalReaction>
</comment>
<dbReference type="PANTHER" id="PTHR43788">
    <property type="entry name" value="DNA2/NAM7 HELICASE FAMILY MEMBER"/>
    <property type="match status" value="1"/>
</dbReference>
<dbReference type="InParanoid" id="H2YZ21"/>
<protein>
    <recommendedName>
        <fullName evidence="4">DNA helicase</fullName>
        <ecNumber evidence="4">3.6.4.12</ecNumber>
    </recommendedName>
</protein>
<keyword evidence="12" id="KW-0067">ATP-binding</keyword>
<dbReference type="Pfam" id="PF01424">
    <property type="entry name" value="R3H"/>
    <property type="match status" value="1"/>
</dbReference>
<keyword evidence="13" id="KW-0539">Nucleus</keyword>
<evidence type="ECO:0000259" key="18">
    <source>
        <dbReference type="PROSITE" id="PS51061"/>
    </source>
</evidence>
<dbReference type="GO" id="GO:0005737">
    <property type="term" value="C:cytoplasm"/>
    <property type="evidence" value="ECO:0007669"/>
    <property type="project" value="UniProtKB-SubCell"/>
</dbReference>
<evidence type="ECO:0000256" key="7">
    <source>
        <dbReference type="ARBA" id="ARBA00022741"/>
    </source>
</evidence>
<dbReference type="NCBIfam" id="TIGR00376">
    <property type="entry name" value="IGHMBP2 family helicase"/>
    <property type="match status" value="1"/>
</dbReference>
<evidence type="ECO:0000256" key="8">
    <source>
        <dbReference type="ARBA" id="ARBA00022771"/>
    </source>
</evidence>
<dbReference type="GO" id="GO:0005634">
    <property type="term" value="C:nucleus"/>
    <property type="evidence" value="ECO:0007669"/>
    <property type="project" value="UniProtKB-SubCell"/>
</dbReference>
<dbReference type="GO" id="GO:0005524">
    <property type="term" value="F:ATP binding"/>
    <property type="evidence" value="ECO:0007669"/>
    <property type="project" value="UniProtKB-KW"/>
</dbReference>
<evidence type="ECO:0000313" key="19">
    <source>
        <dbReference type="Ensembl" id="ENSCSAVP00000010582.1"/>
    </source>
</evidence>
<sequence length="989" mass="110028">HITMSIEDFVSKQLDLLAEEHSAEVEENRIVNSNIPLSVLKRKGLCIPKLEVASVKTGLYGRTVAKFGLKSGESLPCNVFKAGDIVGLGRCPTETSNSGIVSHVSEKLVSVAFDNTEMRDQLDSFAQNHNSLTLMKLANEVTYKRLKKVLGDLKKYTEGPAQHMIEVLFGHATPLKSNHPDLKFVNSNLNECQQNAVKFALSQNQLAIIHGPPGTGKTTTVVEVIAQLVKSGRKVLACAPSNVAVDNLVEKLSRISGTCDKIKVVRIGHPARILEHELKQMSLDALVSHSDAAAIVRDVRSDIENVQKKLSHCPDKGKRHSLRQERKLLFSELKQREKKALTEILSAADVILATNQISPTGAHSKGPLQHLPPDHFDDVIIDECGQSLEAACWISILRARRCILAGDHLQLPPTIISHKAAENGLSTTLLERMIGLHGEQVVAMLTEQYRMHAHIMQWASNGMYDGKLVANYAVQSHLLSDLPHVEQTEDTGIPMLLIDTSGCNMGEMESEESISKANEGEAMIVCAHVDSLVKAGVGEREIAVISPYNLQVDILRQMLKEKHPNIEIKSVDGFQGREKEAVILTLVRSNPHKEIGFLSDRRRLNVAVTRARRHLTVICDSTTVCNDKFIKSLVDHITKHGEVRTGFEYADEDLQSSTNLRPKQSKKTSPKPAMPQLTLIEIQAKYQYIIEQLLGQRNILKGQSESTLFNFSELTVTIKQIIVENSTFDSSKTVVMKNARDHFEISFPAALNSAERKAIHNLCEEMGFGHQSIGEDKERQVVISVPALDSPDNILPETKQEVNKQTTTETMDKNILTPVESQLPEDNMTMHLIHCERLIKMKEQVKTPQNENRKKIHSQPSKSKNKKNTKSANKQRNTGDFDLLNQAISSNKFCFHSNCAASITTTGQLCSICRKTFCLKHHIPEVHGCGAQAHINARRQIIRDGVLYSGSGVPDRKPDPTKRAQLKNRLDSKMKSLEKERKSGKNHRS</sequence>
<evidence type="ECO:0000256" key="3">
    <source>
        <dbReference type="ARBA" id="ARBA00007913"/>
    </source>
</evidence>
<keyword evidence="6" id="KW-0479">Metal-binding</keyword>
<feature type="domain" description="R3H" evidence="18">
    <location>
        <begin position="721"/>
        <end position="787"/>
    </location>
</feature>
<dbReference type="InterPro" id="IPR001374">
    <property type="entry name" value="R3H_dom"/>
</dbReference>
<dbReference type="GO" id="GO:0008270">
    <property type="term" value="F:zinc ion binding"/>
    <property type="evidence" value="ECO:0007669"/>
    <property type="project" value="UniProtKB-KW"/>
</dbReference>
<dbReference type="SMART" id="SM00487">
    <property type="entry name" value="DEXDc"/>
    <property type="match status" value="1"/>
</dbReference>
<dbReference type="CDD" id="cd18808">
    <property type="entry name" value="SF1_C_Upf1"/>
    <property type="match status" value="1"/>
</dbReference>
<dbReference type="SMART" id="SM00382">
    <property type="entry name" value="AAA"/>
    <property type="match status" value="1"/>
</dbReference>
<dbReference type="InterPro" id="IPR050534">
    <property type="entry name" value="Coronavir_polyprotein_1ab"/>
</dbReference>
<evidence type="ECO:0000256" key="9">
    <source>
        <dbReference type="ARBA" id="ARBA00022801"/>
    </source>
</evidence>
<keyword evidence="7" id="KW-0547">Nucleotide-binding</keyword>
<dbReference type="eggNOG" id="KOG1803">
    <property type="taxonomic scope" value="Eukaryota"/>
</dbReference>
<dbReference type="Pfam" id="PF21138">
    <property type="entry name" value="SMUBP-2_HCS1_1B"/>
    <property type="match status" value="1"/>
</dbReference>
<dbReference type="Ensembl" id="ENSCSAVT00000010711.1">
    <property type="protein sequence ID" value="ENSCSAVP00000010582.1"/>
    <property type="gene ID" value="ENSCSAVG00000006222.1"/>
</dbReference>
<feature type="compositionally biased region" description="Basic and acidic residues" evidence="16">
    <location>
        <begin position="954"/>
        <end position="983"/>
    </location>
</feature>
<reference evidence="20" key="1">
    <citation type="submission" date="2003-08" db="EMBL/GenBank/DDBJ databases">
        <authorList>
            <person name="Birren B."/>
            <person name="Nusbaum C."/>
            <person name="Abebe A."/>
            <person name="Abouelleil A."/>
            <person name="Adekoya E."/>
            <person name="Ait-zahra M."/>
            <person name="Allen N."/>
            <person name="Allen T."/>
            <person name="An P."/>
            <person name="Anderson M."/>
            <person name="Anderson S."/>
            <person name="Arachchi H."/>
            <person name="Armbruster J."/>
            <person name="Bachantsang P."/>
            <person name="Baldwin J."/>
            <person name="Barry A."/>
            <person name="Bayul T."/>
            <person name="Blitshsteyn B."/>
            <person name="Bloom T."/>
            <person name="Blye J."/>
            <person name="Boguslavskiy L."/>
            <person name="Borowsky M."/>
            <person name="Boukhgalter B."/>
            <person name="Brunache A."/>
            <person name="Butler J."/>
            <person name="Calixte N."/>
            <person name="Calvo S."/>
            <person name="Camarata J."/>
            <person name="Campo K."/>
            <person name="Chang J."/>
            <person name="Cheshatsang Y."/>
            <person name="Citroen M."/>
            <person name="Collymore A."/>
            <person name="Considine T."/>
            <person name="Cook A."/>
            <person name="Cooke P."/>
            <person name="Corum B."/>
            <person name="Cuomo C."/>
            <person name="David R."/>
            <person name="Dawoe T."/>
            <person name="Degray S."/>
            <person name="Dodge S."/>
            <person name="Dooley K."/>
            <person name="Dorje P."/>
            <person name="Dorjee K."/>
            <person name="Dorris L."/>
            <person name="Duffey N."/>
            <person name="Dupes A."/>
            <person name="Elkins T."/>
            <person name="Engels R."/>
            <person name="Erickson J."/>
            <person name="Farina A."/>
            <person name="Faro S."/>
            <person name="Ferreira P."/>
            <person name="Fischer H."/>
            <person name="Fitzgerald M."/>
            <person name="Foley K."/>
            <person name="Gage D."/>
            <person name="Galagan J."/>
            <person name="Gearin G."/>
            <person name="Gnerre S."/>
            <person name="Gnirke A."/>
            <person name="Goyette A."/>
            <person name="Graham J."/>
            <person name="Grandbois E."/>
            <person name="Gyaltsen K."/>
            <person name="Hafez N."/>
            <person name="Hagopian D."/>
            <person name="Hagos B."/>
            <person name="Hall J."/>
            <person name="Hatcher B."/>
            <person name="Heller A."/>
            <person name="Higgins H."/>
            <person name="Honan T."/>
            <person name="Horn A."/>
            <person name="Houde N."/>
            <person name="Hughes L."/>
            <person name="Hulme W."/>
            <person name="Husby E."/>
            <person name="Iliev I."/>
            <person name="Jaffe D."/>
            <person name="Jones C."/>
            <person name="Kamal M."/>
            <person name="Kamat A."/>
            <person name="Kamvysselis M."/>
            <person name="Karlsson E."/>
            <person name="Kells C."/>
            <person name="Kieu A."/>
            <person name="Kisner P."/>
            <person name="Kodira C."/>
            <person name="Kulbokas E."/>
            <person name="Labutti K."/>
            <person name="Lama D."/>
            <person name="Landers T."/>
            <person name="Leger J."/>
            <person name="Levine S."/>
            <person name="Lewis D."/>
            <person name="Lewis T."/>
            <person name="Lindblad-toh K."/>
            <person name="Liu X."/>
            <person name="Lokyitsang T."/>
            <person name="Lokyitsang Y."/>
            <person name="Lucien O."/>
            <person name="Lui A."/>
            <person name="Ma L.J."/>
            <person name="Mabbitt R."/>
            <person name="Macdonald J."/>
            <person name="Maclean C."/>
            <person name="Major J."/>
            <person name="Manning J."/>
            <person name="Marabella R."/>
            <person name="Maru K."/>
            <person name="Matthews C."/>
            <person name="Mauceli E."/>
            <person name="Mccarthy M."/>
            <person name="Mcdonough S."/>
            <person name="Mcghee T."/>
            <person name="Meldrim J."/>
            <person name="Meneus L."/>
            <person name="Mesirov J."/>
            <person name="Mihalev A."/>
            <person name="Mihova T."/>
            <person name="Mikkelsen T."/>
            <person name="Mlenga V."/>
            <person name="Moru K."/>
            <person name="Mozes J."/>
            <person name="Mulrain L."/>
            <person name="Munson G."/>
            <person name="Naylor J."/>
            <person name="Newes C."/>
            <person name="Nguyen C."/>
            <person name="Nguyen N."/>
            <person name="Nguyen T."/>
            <person name="Nicol R."/>
            <person name="Nielsen C."/>
            <person name="Nizzari M."/>
            <person name="Norbu C."/>
            <person name="Norbu N."/>
            <person name="O'donnell P."/>
            <person name="Okoawo O."/>
            <person name="O'leary S."/>
            <person name="Omotosho B."/>
            <person name="O'neill K."/>
            <person name="Osman S."/>
            <person name="Parker S."/>
            <person name="Perrin D."/>
            <person name="Phunkhang P."/>
            <person name="Piqani B."/>
            <person name="Purcell S."/>
            <person name="Rachupka T."/>
            <person name="Ramasamy U."/>
            <person name="Rameau R."/>
            <person name="Ray V."/>
            <person name="Raymond C."/>
            <person name="Retta R."/>
            <person name="Richardson S."/>
            <person name="Rise C."/>
            <person name="Rodriguez J."/>
            <person name="Rogers J."/>
            <person name="Rogov P."/>
            <person name="Rutman M."/>
            <person name="Schupbach R."/>
            <person name="Seaman C."/>
            <person name="Settipalli S."/>
            <person name="Sharpe T."/>
            <person name="Sheridan J."/>
            <person name="Sherpa N."/>
            <person name="Shi J."/>
            <person name="Smirnov S."/>
            <person name="Smith C."/>
            <person name="Sougnez C."/>
            <person name="Spencer B."/>
            <person name="Stalker J."/>
            <person name="Stange-thomann N."/>
            <person name="Stavropoulos S."/>
            <person name="Stetson K."/>
            <person name="Stone C."/>
            <person name="Stone S."/>
            <person name="Stubbs M."/>
            <person name="Talamas J."/>
            <person name="Tchuinga P."/>
            <person name="Tenzing P."/>
            <person name="Tesfaye S."/>
            <person name="Theodore J."/>
            <person name="Thoulutsang Y."/>
            <person name="Topham K."/>
            <person name="Towey S."/>
            <person name="Tsamla T."/>
            <person name="Tsomo N."/>
            <person name="Vallee D."/>
            <person name="Vassiliev H."/>
            <person name="Venkataraman V."/>
            <person name="Vinson J."/>
            <person name="Vo A."/>
            <person name="Wade C."/>
            <person name="Wang S."/>
            <person name="Wangchuk T."/>
            <person name="Wangdi T."/>
            <person name="Whittaker C."/>
            <person name="Wilkinson J."/>
            <person name="Wu Y."/>
            <person name="Wyman D."/>
            <person name="Yadav S."/>
            <person name="Yang S."/>
            <person name="Yang X."/>
            <person name="Yeager S."/>
            <person name="Yee E."/>
            <person name="Young G."/>
            <person name="Zainoun J."/>
            <person name="Zembeck L."/>
            <person name="Zimmer A."/>
            <person name="Zody M."/>
            <person name="Lander E."/>
        </authorList>
    </citation>
    <scope>NUCLEOTIDE SEQUENCE [LARGE SCALE GENOMIC DNA]</scope>
</reference>
<dbReference type="OMA" id="TIIHGPP"/>
<dbReference type="GO" id="GO:0003677">
    <property type="term" value="F:DNA binding"/>
    <property type="evidence" value="ECO:0007669"/>
    <property type="project" value="InterPro"/>
</dbReference>
<feature type="region of interest" description="Disordered" evidence="16">
    <location>
        <begin position="844"/>
        <end position="878"/>
    </location>
</feature>
<dbReference type="InterPro" id="IPR041679">
    <property type="entry name" value="DNA2/NAM7-like_C"/>
</dbReference>
<dbReference type="GeneTree" id="ENSGT00930000151035"/>
<dbReference type="HOGENOM" id="CLU_001666_5_0_1"/>
<evidence type="ECO:0000259" key="17">
    <source>
        <dbReference type="PROSITE" id="PS51039"/>
    </source>
</evidence>
<comment type="subcellular location">
    <subcellularLocation>
        <location evidence="2">Cytoplasm</location>
    </subcellularLocation>
    <subcellularLocation>
        <location evidence="1">Nucleus</location>
    </subcellularLocation>
</comment>
<comment type="similarity">
    <text evidence="3">Belongs to the DNA2/NAM7 helicase family.</text>
</comment>
<dbReference type="Gene3D" id="3.30.1370.50">
    <property type="entry name" value="R3H-like domain"/>
    <property type="match status" value="1"/>
</dbReference>
<proteinExistence type="inferred from homology"/>
<dbReference type="Pfam" id="PF13086">
    <property type="entry name" value="AAA_11"/>
    <property type="match status" value="1"/>
</dbReference>
<evidence type="ECO:0000256" key="14">
    <source>
        <dbReference type="ARBA" id="ARBA00048432"/>
    </source>
</evidence>
<dbReference type="PANTHER" id="PTHR43788:SF8">
    <property type="entry name" value="DNA-BINDING PROTEIN SMUBP-2"/>
    <property type="match status" value="1"/>
</dbReference>
<reference evidence="19" key="3">
    <citation type="submission" date="2025-09" db="UniProtKB">
        <authorList>
            <consortium name="Ensembl"/>
        </authorList>
    </citation>
    <scope>IDENTIFICATION</scope>
</reference>
<dbReference type="Proteomes" id="UP000007875">
    <property type="component" value="Unassembled WGS sequence"/>
</dbReference>
<dbReference type="InterPro" id="IPR003593">
    <property type="entry name" value="AAA+_ATPase"/>
</dbReference>
<evidence type="ECO:0000256" key="6">
    <source>
        <dbReference type="ARBA" id="ARBA00022723"/>
    </source>
</evidence>
<dbReference type="SUPFAM" id="SSF52540">
    <property type="entry name" value="P-loop containing nucleoside triphosphate hydrolases"/>
    <property type="match status" value="1"/>
</dbReference>
<evidence type="ECO:0000256" key="10">
    <source>
        <dbReference type="ARBA" id="ARBA00022806"/>
    </source>
</evidence>
<dbReference type="InterPro" id="IPR000058">
    <property type="entry name" value="Znf_AN1"/>
</dbReference>
<dbReference type="GO" id="GO:0003723">
    <property type="term" value="F:RNA binding"/>
    <property type="evidence" value="ECO:0007669"/>
    <property type="project" value="InterPro"/>
</dbReference>
<dbReference type="InterPro" id="IPR027417">
    <property type="entry name" value="P-loop_NTPase"/>
</dbReference>
<evidence type="ECO:0000256" key="12">
    <source>
        <dbReference type="ARBA" id="ARBA00022840"/>
    </source>
</evidence>
<dbReference type="PROSITE" id="PS51061">
    <property type="entry name" value="R3H"/>
    <property type="match status" value="1"/>
</dbReference>
<dbReference type="FunFam" id="3.40.50.300:FF:001146">
    <property type="entry name" value="DNA-binding protein SMUBP-2 isoform X1"/>
    <property type="match status" value="1"/>
</dbReference>
<dbReference type="InterPro" id="IPR048761">
    <property type="entry name" value="SMUBP-2_HCS1_1B"/>
</dbReference>
<reference evidence="19" key="2">
    <citation type="submission" date="2025-08" db="UniProtKB">
        <authorList>
            <consortium name="Ensembl"/>
        </authorList>
    </citation>
    <scope>IDENTIFICATION</scope>
</reference>
<dbReference type="Pfam" id="PF13087">
    <property type="entry name" value="AAA_12"/>
    <property type="match status" value="1"/>
</dbReference>
<dbReference type="InterPro" id="IPR014001">
    <property type="entry name" value="Helicase_ATP-bd"/>
</dbReference>
<evidence type="ECO:0000313" key="20">
    <source>
        <dbReference type="Proteomes" id="UP000007875"/>
    </source>
</evidence>
<evidence type="ECO:0000256" key="11">
    <source>
        <dbReference type="ARBA" id="ARBA00022833"/>
    </source>
</evidence>
<organism evidence="19 20">
    <name type="scientific">Ciona savignyi</name>
    <name type="common">Pacific transparent sea squirt</name>
    <dbReference type="NCBI Taxonomy" id="51511"/>
    <lineage>
        <taxon>Eukaryota</taxon>
        <taxon>Metazoa</taxon>
        <taxon>Chordata</taxon>
        <taxon>Tunicata</taxon>
        <taxon>Ascidiacea</taxon>
        <taxon>Phlebobranchia</taxon>
        <taxon>Cionidae</taxon>
        <taxon>Ciona</taxon>
    </lineage>
</organism>
<dbReference type="SMART" id="SM00154">
    <property type="entry name" value="ZnF_AN1"/>
    <property type="match status" value="1"/>
</dbReference>
<evidence type="ECO:0000256" key="1">
    <source>
        <dbReference type="ARBA" id="ARBA00004123"/>
    </source>
</evidence>
<dbReference type="PROSITE" id="PS51039">
    <property type="entry name" value="ZF_AN1"/>
    <property type="match status" value="1"/>
</dbReference>
<keyword evidence="5" id="KW-0963">Cytoplasm</keyword>
<evidence type="ECO:0000256" key="16">
    <source>
        <dbReference type="SAM" id="MobiDB-lite"/>
    </source>
</evidence>
<dbReference type="Gene3D" id="2.40.30.270">
    <property type="match status" value="1"/>
</dbReference>
<keyword evidence="11" id="KW-0862">Zinc</keyword>
<keyword evidence="9" id="KW-0378">Hydrolase</keyword>
<feature type="region of interest" description="Disordered" evidence="16">
    <location>
        <begin position="949"/>
        <end position="989"/>
    </location>
</feature>
<dbReference type="InterPro" id="IPR004483">
    <property type="entry name" value="SMUBP-2/Hcs1-like"/>
</dbReference>
<accession>H2YZ21</accession>
<keyword evidence="10" id="KW-0347">Helicase</keyword>
<keyword evidence="8 15" id="KW-0863">Zinc-finger</keyword>
<feature type="domain" description="AN1-type" evidence="17">
    <location>
        <begin position="888"/>
        <end position="937"/>
    </location>
</feature>
<dbReference type="InterPro" id="IPR047187">
    <property type="entry name" value="SF1_C_Upf1"/>
</dbReference>
<dbReference type="EC" id="3.6.4.12" evidence="4"/>
<evidence type="ECO:0000256" key="15">
    <source>
        <dbReference type="PROSITE-ProRule" id="PRU00449"/>
    </source>
</evidence>